<keyword evidence="2" id="KW-0255">Endonuclease</keyword>
<dbReference type="GO" id="GO:0008270">
    <property type="term" value="F:zinc ion binding"/>
    <property type="evidence" value="ECO:0007669"/>
    <property type="project" value="InterPro"/>
</dbReference>
<dbReference type="GO" id="GO:0004519">
    <property type="term" value="F:endonuclease activity"/>
    <property type="evidence" value="ECO:0007669"/>
    <property type="project" value="UniProtKB-KW"/>
</dbReference>
<keyword evidence="2" id="KW-0378">Hydrolase</keyword>
<dbReference type="InterPro" id="IPR003615">
    <property type="entry name" value="HNH_nuc"/>
</dbReference>
<reference evidence="2 3" key="1">
    <citation type="submission" date="2018-03" db="EMBL/GenBank/DDBJ databases">
        <title>Aeromonas veronii whole genome sequencing and analysis.</title>
        <authorList>
            <person name="Xie H."/>
            <person name="Liu T."/>
            <person name="Wang K."/>
        </authorList>
    </citation>
    <scope>NUCLEOTIDE SEQUENCE [LARGE SCALE GENOMIC DNA]</scope>
    <source>
        <strain evidence="2 3">XH.VA.1</strain>
    </source>
</reference>
<dbReference type="InterPro" id="IPR002711">
    <property type="entry name" value="HNH"/>
</dbReference>
<dbReference type="RefSeq" id="WP_107684946.1">
    <property type="nucleotide sequence ID" value="NZ_CAWQUB010000001.1"/>
</dbReference>
<evidence type="ECO:0000313" key="2">
    <source>
        <dbReference type="EMBL" id="PTH78794.1"/>
    </source>
</evidence>
<feature type="domain" description="HNH nuclease" evidence="1">
    <location>
        <begin position="219"/>
        <end position="271"/>
    </location>
</feature>
<accession>A0A2T4MW35</accession>
<dbReference type="CDD" id="cd00085">
    <property type="entry name" value="HNHc"/>
    <property type="match status" value="1"/>
</dbReference>
<comment type="caution">
    <text evidence="2">The sequence shown here is derived from an EMBL/GenBank/DDBJ whole genome shotgun (WGS) entry which is preliminary data.</text>
</comment>
<dbReference type="Gene3D" id="1.10.30.50">
    <property type="match status" value="1"/>
</dbReference>
<dbReference type="SMART" id="SM00507">
    <property type="entry name" value="HNHc"/>
    <property type="match status" value="1"/>
</dbReference>
<evidence type="ECO:0000259" key="1">
    <source>
        <dbReference type="SMART" id="SM00507"/>
    </source>
</evidence>
<dbReference type="GO" id="GO:0003676">
    <property type="term" value="F:nucleic acid binding"/>
    <property type="evidence" value="ECO:0007669"/>
    <property type="project" value="InterPro"/>
</dbReference>
<proteinExistence type="predicted"/>
<dbReference type="AlphaFoldDB" id="A0A2T4MW35"/>
<dbReference type="EMBL" id="PZKL01000046">
    <property type="protein sequence ID" value="PTH78794.1"/>
    <property type="molecule type" value="Genomic_DNA"/>
</dbReference>
<keyword evidence="2" id="KW-0540">Nuclease</keyword>
<sequence>MHASPEQQLSFIAYLQRIFTEGDFVATYKCALLHGIADIAIERSTETHELMAARTITLDELATTFVELYWQHSLPYSATGETATLLKQSSGRQAIMLTELSRLREEGVRSVTALRRHDAWRPLLARVRRILVEGPLWRLQILGGREECHLYPHQRGADHICLNPGILYCLHRFYDLVVSLSRQHWLQLICDIKGNQPLIGPSVGLENFLFGSSRQALGRVGEVLRDLQGGTCFYCNKAIHGSGEVDHFIPWRRYPIDLGHNFVLAHANCNRSKRDFLAAPEHRDAWYEQNILIHGAYLSDELAHLVSVDAERSTAIATWAYQQALREHARLWRGIDLFVDVTAPSVGMSNLGFSRLF</sequence>
<dbReference type="Pfam" id="PF01844">
    <property type="entry name" value="HNH"/>
    <property type="match status" value="1"/>
</dbReference>
<gene>
    <name evidence="2" type="ORF">DAA48_23280</name>
</gene>
<dbReference type="Proteomes" id="UP000241986">
    <property type="component" value="Unassembled WGS sequence"/>
</dbReference>
<protein>
    <submittedName>
        <fullName evidence="2">Endonuclease</fullName>
    </submittedName>
</protein>
<name>A0A2T4MW35_AERVE</name>
<evidence type="ECO:0000313" key="3">
    <source>
        <dbReference type="Proteomes" id="UP000241986"/>
    </source>
</evidence>
<organism evidence="2 3">
    <name type="scientific">Aeromonas veronii</name>
    <dbReference type="NCBI Taxonomy" id="654"/>
    <lineage>
        <taxon>Bacteria</taxon>
        <taxon>Pseudomonadati</taxon>
        <taxon>Pseudomonadota</taxon>
        <taxon>Gammaproteobacteria</taxon>
        <taxon>Aeromonadales</taxon>
        <taxon>Aeromonadaceae</taxon>
        <taxon>Aeromonas</taxon>
    </lineage>
</organism>